<accession>I2C3H5</accession>
<name>I2C3H5_BACAY</name>
<dbReference type="EMBL" id="CP003332">
    <property type="protein sequence ID" value="AFJ61199.1"/>
    <property type="molecule type" value="Genomic_DNA"/>
</dbReference>
<protein>
    <recommendedName>
        <fullName evidence="3">NAD(P) binding enzyme</fullName>
    </recommendedName>
</protein>
<dbReference type="KEGG" id="bqy:MUS_1171"/>
<evidence type="ECO:0000313" key="2">
    <source>
        <dbReference type="Proteomes" id="UP000002878"/>
    </source>
</evidence>
<evidence type="ECO:0008006" key="3">
    <source>
        <dbReference type="Google" id="ProtNLM"/>
    </source>
</evidence>
<evidence type="ECO:0000313" key="1">
    <source>
        <dbReference type="EMBL" id="AFJ61199.1"/>
    </source>
</evidence>
<proteinExistence type="predicted"/>
<reference evidence="1 2" key="1">
    <citation type="journal article" date="2012" name="J. Biotechnol.">
        <title>Genome sequence of the plant growth promoting strain Bacillus amyloliquefaciens subsp. plantarum B9601-Y2 and expression of mersacidin and other secondary metabolites.</title>
        <authorList>
            <person name="He P."/>
            <person name="Hao K."/>
            <person name="Blom J."/>
            <person name="Ruckert C."/>
            <person name="Vater J."/>
            <person name="Mao Z."/>
            <person name="Wu Y."/>
            <person name="Hou M."/>
            <person name="He P."/>
            <person name="He Y."/>
            <person name="Borriss R."/>
        </authorList>
    </citation>
    <scope>NUCLEOTIDE SEQUENCE [LARGE SCALE GENOMIC DNA]</scope>
    <source>
        <strain evidence="1">Y2</strain>
    </source>
</reference>
<dbReference type="InterPro" id="IPR036291">
    <property type="entry name" value="NAD(P)-bd_dom_sf"/>
</dbReference>
<dbReference type="HOGENOM" id="CLU_1458541_0_0_9"/>
<dbReference type="Proteomes" id="UP000002878">
    <property type="component" value="Chromosome"/>
</dbReference>
<organism evidence="1 2">
    <name type="scientific">Bacillus amyloliquefaciens (strain Y2)</name>
    <name type="common">Bacillus amyloliquefaciens subsp. plantarum (strain B9601-Y2)</name>
    <dbReference type="NCBI Taxonomy" id="1155777"/>
    <lineage>
        <taxon>Bacteria</taxon>
        <taxon>Bacillati</taxon>
        <taxon>Bacillota</taxon>
        <taxon>Bacilli</taxon>
        <taxon>Bacillales</taxon>
        <taxon>Bacillaceae</taxon>
        <taxon>Bacillus</taxon>
        <taxon>Bacillus amyloliquefaciens group</taxon>
    </lineage>
</organism>
<sequence length="189" mass="21928">MMKTALIIGADEFLGLSLCERLMDEGVHVDVILAEPEDKTRQLYLEERLMWLARNGLFQIIDEIGEKEYDRICVQYGSGCLPEERAEPLYWIVYSEDHGDWEKNGQRDTAKAIILPPLYGPWTEAKEDGESRIYLEDAVCGLMNQLEADGTEDENQIITLEIKEKTQKTEAEEKIKEWKRQFSSIFDIF</sequence>
<dbReference type="AlphaFoldDB" id="I2C3H5"/>
<dbReference type="SUPFAM" id="SSF51735">
    <property type="entry name" value="NAD(P)-binding Rossmann-fold domains"/>
    <property type="match status" value="1"/>
</dbReference>
<dbReference type="PATRIC" id="fig|1126211.3.peg.1106"/>
<gene>
    <name evidence="1" type="ORF">MUS_1171</name>
</gene>